<reference evidence="1 2" key="1">
    <citation type="submission" date="2020-02" db="EMBL/GenBank/DDBJ databases">
        <authorList>
            <person name="Ferguson B K."/>
        </authorList>
    </citation>
    <scope>NUCLEOTIDE SEQUENCE [LARGE SCALE GENOMIC DNA]</scope>
</reference>
<evidence type="ECO:0000313" key="2">
    <source>
        <dbReference type="Proteomes" id="UP000479190"/>
    </source>
</evidence>
<dbReference type="AlphaFoldDB" id="A0A6H5IXT9"/>
<proteinExistence type="predicted"/>
<protein>
    <submittedName>
        <fullName evidence="1">Uncharacterized protein</fullName>
    </submittedName>
</protein>
<keyword evidence="2" id="KW-1185">Reference proteome</keyword>
<dbReference type="Proteomes" id="UP000479190">
    <property type="component" value="Unassembled WGS sequence"/>
</dbReference>
<organism evidence="1 2">
    <name type="scientific">Trichogramma brassicae</name>
    <dbReference type="NCBI Taxonomy" id="86971"/>
    <lineage>
        <taxon>Eukaryota</taxon>
        <taxon>Metazoa</taxon>
        <taxon>Ecdysozoa</taxon>
        <taxon>Arthropoda</taxon>
        <taxon>Hexapoda</taxon>
        <taxon>Insecta</taxon>
        <taxon>Pterygota</taxon>
        <taxon>Neoptera</taxon>
        <taxon>Endopterygota</taxon>
        <taxon>Hymenoptera</taxon>
        <taxon>Apocrita</taxon>
        <taxon>Proctotrupomorpha</taxon>
        <taxon>Chalcidoidea</taxon>
        <taxon>Trichogrammatidae</taxon>
        <taxon>Trichogramma</taxon>
    </lineage>
</organism>
<name>A0A6H5IXT9_9HYME</name>
<accession>A0A6H5IXT9</accession>
<gene>
    <name evidence="1" type="ORF">TBRA_LOCUS13982</name>
</gene>
<dbReference type="EMBL" id="CADCXV010001185">
    <property type="protein sequence ID" value="CAB0042361.1"/>
    <property type="molecule type" value="Genomic_DNA"/>
</dbReference>
<sequence>MAASKTIRKRWCRLEAVARVHCNVGGNGTKLIRMRQDDPCLKWKGVSAPVRRFADFCNKNTFQMKRRERRYVIPIVFYINLKKAQKRQFRDFSSPFNASPYPCVRLSSST</sequence>
<evidence type="ECO:0000313" key="1">
    <source>
        <dbReference type="EMBL" id="CAB0042361.1"/>
    </source>
</evidence>